<reference evidence="3 4" key="1">
    <citation type="journal article" date="2016" name="Nat. Commun.">
        <title>Thousands of microbial genomes shed light on interconnected biogeochemical processes in an aquifer system.</title>
        <authorList>
            <person name="Anantharaman K."/>
            <person name="Brown C.T."/>
            <person name="Hug L.A."/>
            <person name="Sharon I."/>
            <person name="Castelle C.J."/>
            <person name="Probst A.J."/>
            <person name="Thomas B.C."/>
            <person name="Singh A."/>
            <person name="Wilkins M.J."/>
            <person name="Karaoz U."/>
            <person name="Brodie E.L."/>
            <person name="Williams K.H."/>
            <person name="Hubbard S.S."/>
            <person name="Banfield J.F."/>
        </authorList>
    </citation>
    <scope>NUCLEOTIDE SEQUENCE [LARGE SCALE GENOMIC DNA]</scope>
</reference>
<keyword evidence="2" id="KW-0472">Membrane</keyword>
<proteinExistence type="predicted"/>
<feature type="compositionally biased region" description="Polar residues" evidence="1">
    <location>
        <begin position="1"/>
        <end position="12"/>
    </location>
</feature>
<dbReference type="EMBL" id="MHSR01000005">
    <property type="protein sequence ID" value="OHA47274.1"/>
    <property type="molecule type" value="Genomic_DNA"/>
</dbReference>
<organism evidence="3 4">
    <name type="scientific">Candidatus Terrybacteria bacterium RIFCSPHIGHO2_01_FULL_43_35</name>
    <dbReference type="NCBI Taxonomy" id="1802361"/>
    <lineage>
        <taxon>Bacteria</taxon>
        <taxon>Candidatus Terryibacteriota</taxon>
    </lineage>
</organism>
<feature type="compositionally biased region" description="Polar residues" evidence="1">
    <location>
        <begin position="52"/>
        <end position="65"/>
    </location>
</feature>
<dbReference type="Proteomes" id="UP000178869">
    <property type="component" value="Unassembled WGS sequence"/>
</dbReference>
<evidence type="ECO:0000256" key="1">
    <source>
        <dbReference type="SAM" id="MobiDB-lite"/>
    </source>
</evidence>
<name>A0A1G2PG14_9BACT</name>
<feature type="transmembrane region" description="Helical" evidence="2">
    <location>
        <begin position="84"/>
        <end position="106"/>
    </location>
</feature>
<accession>A0A1G2PG14</accession>
<keyword evidence="2" id="KW-0812">Transmembrane</keyword>
<feature type="compositionally biased region" description="Pro residues" evidence="1">
    <location>
        <begin position="37"/>
        <end position="48"/>
    </location>
</feature>
<protein>
    <submittedName>
        <fullName evidence="3">Uncharacterized protein</fullName>
    </submittedName>
</protein>
<feature type="compositionally biased region" description="Pro residues" evidence="1">
    <location>
        <begin position="16"/>
        <end position="27"/>
    </location>
</feature>
<feature type="compositionally biased region" description="Pro residues" evidence="1">
    <location>
        <begin position="125"/>
        <end position="141"/>
    </location>
</feature>
<evidence type="ECO:0000313" key="3">
    <source>
        <dbReference type="EMBL" id="OHA47274.1"/>
    </source>
</evidence>
<keyword evidence="2" id="KW-1133">Transmembrane helix</keyword>
<sequence length="253" mass="25867">MLQDNPYPTDNNPQGGWPPAPEPPGGTNPPSGGGYMPPEPPSMPPPVINPLGETNLNTTPMSPMSSGPDIDLGESSRKSPSKKLALILIAVLLLIGVVGGGAFALLKGPLAKKSNAPPIVNQNPQPNPETPPAPEPPPPPQQTNDDIRAADLNIVAGGLASYAVANAGAYPSTQDQLVHLDALATPCIELLAANFIALCPNDPAGAPAFYGYKSNGVSYEVTAKLDDAACARTGAVFNGSICLYKVSSAPVVP</sequence>
<dbReference type="AlphaFoldDB" id="A0A1G2PG14"/>
<evidence type="ECO:0000256" key="2">
    <source>
        <dbReference type="SAM" id="Phobius"/>
    </source>
</evidence>
<feature type="region of interest" description="Disordered" evidence="1">
    <location>
        <begin position="116"/>
        <end position="145"/>
    </location>
</feature>
<feature type="region of interest" description="Disordered" evidence="1">
    <location>
        <begin position="1"/>
        <end position="77"/>
    </location>
</feature>
<evidence type="ECO:0000313" key="4">
    <source>
        <dbReference type="Proteomes" id="UP000178869"/>
    </source>
</evidence>
<gene>
    <name evidence="3" type="ORF">A2828_00195</name>
</gene>
<comment type="caution">
    <text evidence="3">The sequence shown here is derived from an EMBL/GenBank/DDBJ whole genome shotgun (WGS) entry which is preliminary data.</text>
</comment>